<proteinExistence type="predicted"/>
<protein>
    <submittedName>
        <fullName evidence="1">Uncharacterized protein</fullName>
    </submittedName>
</protein>
<name>A0A0Q3QB50_SETIT</name>
<evidence type="ECO:0000313" key="2">
    <source>
        <dbReference type="Proteomes" id="UP000004995"/>
    </source>
</evidence>
<accession>A0A0Q3QB50</accession>
<reference evidence="1" key="2">
    <citation type="submission" date="2018-08" db="UniProtKB">
        <authorList>
            <consortium name="EnsemblPlants"/>
        </authorList>
    </citation>
    <scope>IDENTIFICATION</scope>
    <source>
        <strain evidence="1">Yugu1</strain>
    </source>
</reference>
<sequence>MLFPLPHDIWSSFKPT</sequence>
<reference evidence="2" key="1">
    <citation type="journal article" date="2012" name="Nat. Biotechnol.">
        <title>Reference genome sequence of the model plant Setaria.</title>
        <authorList>
            <person name="Bennetzen J.L."/>
            <person name="Schmutz J."/>
            <person name="Wang H."/>
            <person name="Percifield R."/>
            <person name="Hawkins J."/>
            <person name="Pontaroli A.C."/>
            <person name="Estep M."/>
            <person name="Feng L."/>
            <person name="Vaughn J.N."/>
            <person name="Grimwood J."/>
            <person name="Jenkins J."/>
            <person name="Barry K."/>
            <person name="Lindquist E."/>
            <person name="Hellsten U."/>
            <person name="Deshpande S."/>
            <person name="Wang X."/>
            <person name="Wu X."/>
            <person name="Mitros T."/>
            <person name="Triplett J."/>
            <person name="Yang X."/>
            <person name="Ye C.Y."/>
            <person name="Mauro-Herrera M."/>
            <person name="Wang L."/>
            <person name="Li P."/>
            <person name="Sharma M."/>
            <person name="Sharma R."/>
            <person name="Ronald P.C."/>
            <person name="Panaud O."/>
            <person name="Kellogg E.A."/>
            <person name="Brutnell T.P."/>
            <person name="Doust A.N."/>
            <person name="Tuskan G.A."/>
            <person name="Rokhsar D."/>
            <person name="Devos K.M."/>
        </authorList>
    </citation>
    <scope>NUCLEOTIDE SEQUENCE [LARGE SCALE GENOMIC DNA]</scope>
    <source>
        <strain evidence="2">cv. Yugu1</strain>
    </source>
</reference>
<dbReference type="Proteomes" id="UP000004995">
    <property type="component" value="Unassembled WGS sequence"/>
</dbReference>
<dbReference type="InParanoid" id="A0A0Q3QB50"/>
<keyword evidence="2" id="KW-1185">Reference proteome</keyword>
<organism evidence="1 2">
    <name type="scientific">Setaria italica</name>
    <name type="common">Foxtail millet</name>
    <name type="synonym">Panicum italicum</name>
    <dbReference type="NCBI Taxonomy" id="4555"/>
    <lineage>
        <taxon>Eukaryota</taxon>
        <taxon>Viridiplantae</taxon>
        <taxon>Streptophyta</taxon>
        <taxon>Embryophyta</taxon>
        <taxon>Tracheophyta</taxon>
        <taxon>Spermatophyta</taxon>
        <taxon>Magnoliopsida</taxon>
        <taxon>Liliopsida</taxon>
        <taxon>Poales</taxon>
        <taxon>Poaceae</taxon>
        <taxon>PACMAD clade</taxon>
        <taxon>Panicoideae</taxon>
        <taxon>Panicodae</taxon>
        <taxon>Paniceae</taxon>
        <taxon>Cenchrinae</taxon>
        <taxon>Setaria</taxon>
    </lineage>
</organism>
<dbReference type="AlphaFoldDB" id="A0A0Q3QB50"/>
<dbReference type="EnsemblPlants" id="KQK90691">
    <property type="protein sequence ID" value="KQK90691"/>
    <property type="gene ID" value="SETIT_040694mg"/>
</dbReference>
<dbReference type="EMBL" id="AGNK02005965">
    <property type="status" value="NOT_ANNOTATED_CDS"/>
    <property type="molecule type" value="Genomic_DNA"/>
</dbReference>
<evidence type="ECO:0000313" key="1">
    <source>
        <dbReference type="EnsemblPlants" id="KQK90691"/>
    </source>
</evidence>
<dbReference type="Gramene" id="KQK90691">
    <property type="protein sequence ID" value="KQK90691"/>
    <property type="gene ID" value="SETIT_040694mg"/>
</dbReference>